<dbReference type="SUPFAM" id="SSF56349">
    <property type="entry name" value="DNA breaking-rejoining enzymes"/>
    <property type="match status" value="1"/>
</dbReference>
<dbReference type="Gene3D" id="1.10.150.130">
    <property type="match status" value="1"/>
</dbReference>
<keyword evidence="5" id="KW-1185">Reference proteome</keyword>
<dbReference type="InterPro" id="IPR013762">
    <property type="entry name" value="Integrase-like_cat_sf"/>
</dbReference>
<keyword evidence="1" id="KW-0238">DNA-binding</keyword>
<evidence type="ECO:0000313" key="4">
    <source>
        <dbReference type="EMBL" id="PSL57008.1"/>
    </source>
</evidence>
<dbReference type="EMBL" id="PYAX01000003">
    <property type="protein sequence ID" value="PSL57008.1"/>
    <property type="molecule type" value="Genomic_DNA"/>
</dbReference>
<keyword evidence="2" id="KW-0233">DNA recombination</keyword>
<dbReference type="GO" id="GO:0006310">
    <property type="term" value="P:DNA recombination"/>
    <property type="evidence" value="ECO:0007669"/>
    <property type="project" value="UniProtKB-KW"/>
</dbReference>
<accession>A0A2P8IEV6</accession>
<evidence type="ECO:0008006" key="6">
    <source>
        <dbReference type="Google" id="ProtNLM"/>
    </source>
</evidence>
<dbReference type="GO" id="GO:0015074">
    <property type="term" value="P:DNA integration"/>
    <property type="evidence" value="ECO:0007669"/>
    <property type="project" value="InterPro"/>
</dbReference>
<feature type="region of interest" description="Disordered" evidence="3">
    <location>
        <begin position="310"/>
        <end position="331"/>
    </location>
</feature>
<evidence type="ECO:0000256" key="2">
    <source>
        <dbReference type="ARBA" id="ARBA00023172"/>
    </source>
</evidence>
<gene>
    <name evidence="4" type="ORF">B0I31_103768</name>
</gene>
<dbReference type="RefSeq" id="WP_181320114.1">
    <property type="nucleotide sequence ID" value="NZ_PYAX01000003.1"/>
</dbReference>
<sequence length="331" mass="36844">MLEILCTMELVVDNRPTTFDAWLDAKLTSLAPAIARGTGRWARTLHDGGPRSRPRTPTTAATYLRRVRPALVDWSTRYDHLREVTHDDVLARISGLRGEARRGTVTALRSLFKWARRNSVIFRNPATGIRLGKRDYPVWQPLVPTEIAAAVAAATTPHARVFVALAAIHAARPGQIRALQLDDVDLAGRHLRIAGHERPLDDLTHHVLHEWLAYQAHRWPNTANSHLLLSRETALGHDPVSHTFVVNLRGLPATVERMRIDRQLEEALAVGFDPLHLAAVFGIAETTAVRYATNARQLLVPLTPRLRLRRQPQPPHETLGAAGTRVPDANA</sequence>
<dbReference type="GO" id="GO:0003677">
    <property type="term" value="F:DNA binding"/>
    <property type="evidence" value="ECO:0007669"/>
    <property type="project" value="UniProtKB-KW"/>
</dbReference>
<comment type="caution">
    <text evidence="4">The sequence shown here is derived from an EMBL/GenBank/DDBJ whole genome shotgun (WGS) entry which is preliminary data.</text>
</comment>
<evidence type="ECO:0000256" key="3">
    <source>
        <dbReference type="SAM" id="MobiDB-lite"/>
    </source>
</evidence>
<evidence type="ECO:0000256" key="1">
    <source>
        <dbReference type="ARBA" id="ARBA00023125"/>
    </source>
</evidence>
<reference evidence="4 5" key="1">
    <citation type="submission" date="2018-03" db="EMBL/GenBank/DDBJ databases">
        <title>Genomic Encyclopedia of Type Strains, Phase III (KMG-III): the genomes of soil and plant-associated and newly described type strains.</title>
        <authorList>
            <person name="Whitman W."/>
        </authorList>
    </citation>
    <scope>NUCLEOTIDE SEQUENCE [LARGE SCALE GENOMIC DNA]</scope>
    <source>
        <strain evidence="4 5">CGMCC 4.7097</strain>
    </source>
</reference>
<dbReference type="InterPro" id="IPR010998">
    <property type="entry name" value="Integrase_recombinase_N"/>
</dbReference>
<dbReference type="Proteomes" id="UP000241118">
    <property type="component" value="Unassembled WGS sequence"/>
</dbReference>
<evidence type="ECO:0000313" key="5">
    <source>
        <dbReference type="Proteomes" id="UP000241118"/>
    </source>
</evidence>
<protein>
    <recommendedName>
        <fullName evidence="6">Core-binding (CB) domain-containing protein</fullName>
    </recommendedName>
</protein>
<organism evidence="4 5">
    <name type="scientific">Saccharothrix carnea</name>
    <dbReference type="NCBI Taxonomy" id="1280637"/>
    <lineage>
        <taxon>Bacteria</taxon>
        <taxon>Bacillati</taxon>
        <taxon>Actinomycetota</taxon>
        <taxon>Actinomycetes</taxon>
        <taxon>Pseudonocardiales</taxon>
        <taxon>Pseudonocardiaceae</taxon>
        <taxon>Saccharothrix</taxon>
    </lineage>
</organism>
<dbReference type="Gene3D" id="1.10.443.10">
    <property type="entry name" value="Intergrase catalytic core"/>
    <property type="match status" value="1"/>
</dbReference>
<dbReference type="InterPro" id="IPR011010">
    <property type="entry name" value="DNA_brk_join_enz"/>
</dbReference>
<name>A0A2P8IEV6_SACCR</name>
<dbReference type="AlphaFoldDB" id="A0A2P8IEV6"/>
<proteinExistence type="predicted"/>